<keyword evidence="2" id="KW-1185">Reference proteome</keyword>
<reference evidence="1 2" key="1">
    <citation type="journal article" date="2024" name="G3 (Bethesda)">
        <title>Genome assembly of Hibiscus sabdariffa L. provides insights into metabolisms of medicinal natural products.</title>
        <authorList>
            <person name="Kim T."/>
        </authorList>
    </citation>
    <scope>NUCLEOTIDE SEQUENCE [LARGE SCALE GENOMIC DNA]</scope>
    <source>
        <strain evidence="1">TK-2024</strain>
        <tissue evidence="1">Old leaves</tissue>
    </source>
</reference>
<name>A0ABR2U064_9ROSI</name>
<sequence length="82" mass="9798">MKRRLRAYLFSFNLFLDEKIQEAIYLFNSKIQRLRGTKPVAKSKRKEVTSRLAEEILERVLFMDTAEMEINCSFGNHIWLLT</sequence>
<comment type="caution">
    <text evidence="1">The sequence shown here is derived from an EMBL/GenBank/DDBJ whole genome shotgun (WGS) entry which is preliminary data.</text>
</comment>
<dbReference type="EMBL" id="JBBPBN010000003">
    <property type="protein sequence ID" value="KAK9042833.1"/>
    <property type="molecule type" value="Genomic_DNA"/>
</dbReference>
<protein>
    <submittedName>
        <fullName evidence="1">Uncharacterized protein</fullName>
    </submittedName>
</protein>
<organism evidence="1 2">
    <name type="scientific">Hibiscus sabdariffa</name>
    <name type="common">roselle</name>
    <dbReference type="NCBI Taxonomy" id="183260"/>
    <lineage>
        <taxon>Eukaryota</taxon>
        <taxon>Viridiplantae</taxon>
        <taxon>Streptophyta</taxon>
        <taxon>Embryophyta</taxon>
        <taxon>Tracheophyta</taxon>
        <taxon>Spermatophyta</taxon>
        <taxon>Magnoliopsida</taxon>
        <taxon>eudicotyledons</taxon>
        <taxon>Gunneridae</taxon>
        <taxon>Pentapetalae</taxon>
        <taxon>rosids</taxon>
        <taxon>malvids</taxon>
        <taxon>Malvales</taxon>
        <taxon>Malvaceae</taxon>
        <taxon>Malvoideae</taxon>
        <taxon>Hibiscus</taxon>
    </lineage>
</organism>
<dbReference type="Proteomes" id="UP001396334">
    <property type="component" value="Unassembled WGS sequence"/>
</dbReference>
<evidence type="ECO:0000313" key="1">
    <source>
        <dbReference type="EMBL" id="KAK9042833.1"/>
    </source>
</evidence>
<evidence type="ECO:0000313" key="2">
    <source>
        <dbReference type="Proteomes" id="UP001396334"/>
    </source>
</evidence>
<accession>A0ABR2U064</accession>
<proteinExistence type="predicted"/>
<gene>
    <name evidence="1" type="ORF">V6N11_071188</name>
</gene>